<proteinExistence type="predicted"/>
<dbReference type="EMBL" id="BK015488">
    <property type="protein sequence ID" value="DAE09563.1"/>
    <property type="molecule type" value="Genomic_DNA"/>
</dbReference>
<reference evidence="1" key="1">
    <citation type="journal article" date="2021" name="Proc. Natl. Acad. Sci. U.S.A.">
        <title>A Catalog of Tens of Thousands of Viruses from Human Metagenomes Reveals Hidden Associations with Chronic Diseases.</title>
        <authorList>
            <person name="Tisza M.J."/>
            <person name="Buck C.B."/>
        </authorList>
    </citation>
    <scope>NUCLEOTIDE SEQUENCE</scope>
    <source>
        <strain evidence="1">Ct96x5</strain>
    </source>
</reference>
<protein>
    <submittedName>
        <fullName evidence="1">Exodeoxyribonuclease VII small subunit</fullName>
    </submittedName>
</protein>
<sequence>MLASKEARPGSRISMRNLEFVNKLLKLETI</sequence>
<accession>A0A8S5PSS2</accession>
<organism evidence="1">
    <name type="scientific">Siphoviridae sp. ct96x5</name>
    <dbReference type="NCBI Taxonomy" id="2825367"/>
    <lineage>
        <taxon>Viruses</taxon>
        <taxon>Duplodnaviria</taxon>
        <taxon>Heunggongvirae</taxon>
        <taxon>Uroviricota</taxon>
        <taxon>Caudoviricetes</taxon>
    </lineage>
</organism>
<name>A0A8S5PSS2_9CAUD</name>
<evidence type="ECO:0000313" key="1">
    <source>
        <dbReference type="EMBL" id="DAE09563.1"/>
    </source>
</evidence>